<keyword evidence="9" id="KW-1185">Reference proteome</keyword>
<proteinExistence type="inferred from homology"/>
<dbReference type="InterPro" id="IPR036396">
    <property type="entry name" value="Cyt_P450_sf"/>
</dbReference>
<dbReference type="GO" id="GO:0004497">
    <property type="term" value="F:monooxygenase activity"/>
    <property type="evidence" value="ECO:0007669"/>
    <property type="project" value="UniProtKB-KW"/>
</dbReference>
<evidence type="ECO:0000256" key="7">
    <source>
        <dbReference type="RuleBase" id="RU000461"/>
    </source>
</evidence>
<dbReference type="PANTHER" id="PTHR46696">
    <property type="entry name" value="P450, PUTATIVE (EUROFUNG)-RELATED"/>
    <property type="match status" value="1"/>
</dbReference>
<dbReference type="PANTHER" id="PTHR46696:SF1">
    <property type="entry name" value="CYTOCHROME P450 YJIB-RELATED"/>
    <property type="match status" value="1"/>
</dbReference>
<evidence type="ECO:0000256" key="3">
    <source>
        <dbReference type="ARBA" id="ARBA00022723"/>
    </source>
</evidence>
<dbReference type="PRINTS" id="PR00359">
    <property type="entry name" value="BP450"/>
</dbReference>
<keyword evidence="5 7" id="KW-0408">Iron</keyword>
<keyword evidence="6 7" id="KW-0503">Monooxygenase</keyword>
<dbReference type="InterPro" id="IPR001128">
    <property type="entry name" value="Cyt_P450"/>
</dbReference>
<dbReference type="RefSeq" id="WP_146353101.1">
    <property type="nucleotide sequence ID" value="NZ_VOBR01000010.1"/>
</dbReference>
<dbReference type="EMBL" id="VOBR01000010">
    <property type="protein sequence ID" value="TWP50852.1"/>
    <property type="molecule type" value="Genomic_DNA"/>
</dbReference>
<protein>
    <submittedName>
        <fullName evidence="8">Cytochrome P450</fullName>
    </submittedName>
</protein>
<dbReference type="AlphaFoldDB" id="A0A563ETD5"/>
<dbReference type="OrthoDB" id="4168525at2"/>
<keyword evidence="2 7" id="KW-0349">Heme</keyword>
<evidence type="ECO:0000313" key="8">
    <source>
        <dbReference type="EMBL" id="TWP50852.1"/>
    </source>
</evidence>
<dbReference type="PROSITE" id="PS00086">
    <property type="entry name" value="CYTOCHROME_P450"/>
    <property type="match status" value="1"/>
</dbReference>
<comment type="caution">
    <text evidence="8">The sequence shown here is derived from an EMBL/GenBank/DDBJ whole genome shotgun (WGS) entry which is preliminary data.</text>
</comment>
<dbReference type="InterPro" id="IPR017972">
    <property type="entry name" value="Cyt_P450_CS"/>
</dbReference>
<dbReference type="GO" id="GO:0005506">
    <property type="term" value="F:iron ion binding"/>
    <property type="evidence" value="ECO:0007669"/>
    <property type="project" value="InterPro"/>
</dbReference>
<keyword evidence="3 7" id="KW-0479">Metal-binding</keyword>
<dbReference type="InterPro" id="IPR002397">
    <property type="entry name" value="Cyt_P450_B"/>
</dbReference>
<evidence type="ECO:0000313" key="9">
    <source>
        <dbReference type="Proteomes" id="UP000316639"/>
    </source>
</evidence>
<dbReference type="Gene3D" id="1.10.630.10">
    <property type="entry name" value="Cytochrome P450"/>
    <property type="match status" value="1"/>
</dbReference>
<evidence type="ECO:0000256" key="2">
    <source>
        <dbReference type="ARBA" id="ARBA00022617"/>
    </source>
</evidence>
<gene>
    <name evidence="8" type="ORF">FKR81_17325</name>
</gene>
<organism evidence="8 9">
    <name type="scientific">Lentzea tibetensis</name>
    <dbReference type="NCBI Taxonomy" id="2591470"/>
    <lineage>
        <taxon>Bacteria</taxon>
        <taxon>Bacillati</taxon>
        <taxon>Actinomycetota</taxon>
        <taxon>Actinomycetes</taxon>
        <taxon>Pseudonocardiales</taxon>
        <taxon>Pseudonocardiaceae</taxon>
        <taxon>Lentzea</taxon>
    </lineage>
</organism>
<comment type="similarity">
    <text evidence="1 7">Belongs to the cytochrome P450 family.</text>
</comment>
<dbReference type="SUPFAM" id="SSF48264">
    <property type="entry name" value="Cytochrome P450"/>
    <property type="match status" value="1"/>
</dbReference>
<dbReference type="GO" id="GO:0020037">
    <property type="term" value="F:heme binding"/>
    <property type="evidence" value="ECO:0007669"/>
    <property type="project" value="InterPro"/>
</dbReference>
<sequence>MSSVDPIALPDGRKVWLVSRYDEARQVLTDPRLSNDTRKMGDQAPLAALPESVQAAVASDMLNCDPPAHTRLRRLVAPTFTVRRIAEHRPRIERIAHELLDACGAEADLVEDFAGPLATRVLGELIGMDPEDAPDVRRWSDMFVMELLTLSEEVMAATASLSEYAADLVRRRRDEPRDDMVTRLISLRDSGDRLSDDELSSMVFILMIAGQTATAQLLAKGLHLLLTNPDQLTALREKPDLVPSAVQETLRIDPSLQMSAFRMATEPVEVDGITIPRGDIVLCSLLAANHDAERFPEPERFDVRRRDNQHLAFSHGIHRCLGANLAELQAQVGIAVFAERFPHALLRAEDVSWRQTPLVNVLTTLPVELS</sequence>
<dbReference type="Proteomes" id="UP000316639">
    <property type="component" value="Unassembled WGS sequence"/>
</dbReference>
<evidence type="ECO:0000256" key="6">
    <source>
        <dbReference type="ARBA" id="ARBA00023033"/>
    </source>
</evidence>
<dbReference type="FunFam" id="1.10.630.10:FF:000018">
    <property type="entry name" value="Cytochrome P450 monooxygenase"/>
    <property type="match status" value="1"/>
</dbReference>
<keyword evidence="4 7" id="KW-0560">Oxidoreductase</keyword>
<dbReference type="GO" id="GO:0016705">
    <property type="term" value="F:oxidoreductase activity, acting on paired donors, with incorporation or reduction of molecular oxygen"/>
    <property type="evidence" value="ECO:0007669"/>
    <property type="project" value="InterPro"/>
</dbReference>
<dbReference type="CDD" id="cd11029">
    <property type="entry name" value="CYP107-like"/>
    <property type="match status" value="1"/>
</dbReference>
<evidence type="ECO:0000256" key="4">
    <source>
        <dbReference type="ARBA" id="ARBA00023002"/>
    </source>
</evidence>
<evidence type="ECO:0000256" key="1">
    <source>
        <dbReference type="ARBA" id="ARBA00010617"/>
    </source>
</evidence>
<evidence type="ECO:0000256" key="5">
    <source>
        <dbReference type="ARBA" id="ARBA00023004"/>
    </source>
</evidence>
<name>A0A563ETD5_9PSEU</name>
<accession>A0A563ETD5</accession>
<reference evidence="8 9" key="1">
    <citation type="submission" date="2019-07" db="EMBL/GenBank/DDBJ databases">
        <title>Lentzea xizangensis sp. nov., isolated from Qinghai-Tibetan Plateau Soils.</title>
        <authorList>
            <person name="Huang J."/>
        </authorList>
    </citation>
    <scope>NUCLEOTIDE SEQUENCE [LARGE SCALE GENOMIC DNA]</scope>
    <source>
        <strain evidence="8 9">FXJ1.1311</strain>
    </source>
</reference>
<dbReference type="Pfam" id="PF00067">
    <property type="entry name" value="p450"/>
    <property type="match status" value="1"/>
</dbReference>